<dbReference type="OrthoDB" id="5595137at2759"/>
<evidence type="ECO:0008006" key="4">
    <source>
        <dbReference type="Google" id="ProtNLM"/>
    </source>
</evidence>
<evidence type="ECO:0000313" key="2">
    <source>
        <dbReference type="EMBL" id="KKA24994.1"/>
    </source>
</evidence>
<accession>A0A0F4Z386</accession>
<gene>
    <name evidence="2" type="ORF">T310_0975</name>
</gene>
<organism evidence="2 3">
    <name type="scientific">Rasamsonia emersonii (strain ATCC 16479 / CBS 393.64 / IMI 116815)</name>
    <dbReference type="NCBI Taxonomy" id="1408163"/>
    <lineage>
        <taxon>Eukaryota</taxon>
        <taxon>Fungi</taxon>
        <taxon>Dikarya</taxon>
        <taxon>Ascomycota</taxon>
        <taxon>Pezizomycotina</taxon>
        <taxon>Eurotiomycetes</taxon>
        <taxon>Eurotiomycetidae</taxon>
        <taxon>Eurotiales</taxon>
        <taxon>Trichocomaceae</taxon>
        <taxon>Rasamsonia</taxon>
    </lineage>
</organism>
<dbReference type="EMBL" id="LASV01000039">
    <property type="protein sequence ID" value="KKA24994.1"/>
    <property type="molecule type" value="Genomic_DNA"/>
</dbReference>
<dbReference type="GeneID" id="25313029"/>
<proteinExistence type="predicted"/>
<feature type="chain" id="PRO_5002482334" description="Secreted protein" evidence="1">
    <location>
        <begin position="21"/>
        <end position="139"/>
    </location>
</feature>
<sequence length="139" mass="14425">MVSFKTILPISALLLSMSHAADLVVTSCSVVNNNKQFGWSISWNGVPPQSEPSVCGNFGGNKGNNGVGWMQTIASQAGCPVEGGISCSTNGAEMNTNFVLGGELSCADQAVTIKNAMQQTISSLATVQFDFAICSRLGC</sequence>
<dbReference type="Proteomes" id="UP000053958">
    <property type="component" value="Unassembled WGS sequence"/>
</dbReference>
<keyword evidence="1" id="KW-0732">Signal</keyword>
<name>A0A0F4Z386_RASE3</name>
<protein>
    <recommendedName>
        <fullName evidence="4">Secreted protein</fullName>
    </recommendedName>
</protein>
<dbReference type="AlphaFoldDB" id="A0A0F4Z386"/>
<reference evidence="2 3" key="1">
    <citation type="submission" date="2015-04" db="EMBL/GenBank/DDBJ databases">
        <authorList>
            <person name="Heijne W.H."/>
            <person name="Fedorova N.D."/>
            <person name="Nierman W.C."/>
            <person name="Vollebregt A.W."/>
            <person name="Zhao Z."/>
            <person name="Wu L."/>
            <person name="Kumar M."/>
            <person name="Stam H."/>
            <person name="van den Berg M.A."/>
            <person name="Pel H.J."/>
        </authorList>
    </citation>
    <scope>NUCLEOTIDE SEQUENCE [LARGE SCALE GENOMIC DNA]</scope>
    <source>
        <strain evidence="2 3">CBS 393.64</strain>
    </source>
</reference>
<comment type="caution">
    <text evidence="2">The sequence shown here is derived from an EMBL/GenBank/DDBJ whole genome shotgun (WGS) entry which is preliminary data.</text>
</comment>
<dbReference type="RefSeq" id="XP_013331606.1">
    <property type="nucleotide sequence ID" value="XM_013476152.1"/>
</dbReference>
<keyword evidence="3" id="KW-1185">Reference proteome</keyword>
<evidence type="ECO:0000256" key="1">
    <source>
        <dbReference type="SAM" id="SignalP"/>
    </source>
</evidence>
<feature type="signal peptide" evidence="1">
    <location>
        <begin position="1"/>
        <end position="20"/>
    </location>
</feature>
<evidence type="ECO:0000313" key="3">
    <source>
        <dbReference type="Proteomes" id="UP000053958"/>
    </source>
</evidence>